<gene>
    <name evidence="3" type="ORF">T459_00276</name>
</gene>
<reference evidence="3 4" key="2">
    <citation type="journal article" date="2017" name="Genome Biol.">
        <title>New reference genome sequences of hot pepper reveal the massive evolution of plant disease-resistance genes by retroduplication.</title>
        <authorList>
            <person name="Kim S."/>
            <person name="Park J."/>
            <person name="Yeom S.I."/>
            <person name="Kim Y.M."/>
            <person name="Seo E."/>
            <person name="Kim K.T."/>
            <person name="Kim M.S."/>
            <person name="Lee J.M."/>
            <person name="Cheong K."/>
            <person name="Shin H.S."/>
            <person name="Kim S.B."/>
            <person name="Han K."/>
            <person name="Lee J."/>
            <person name="Park M."/>
            <person name="Lee H.A."/>
            <person name="Lee H.Y."/>
            <person name="Lee Y."/>
            <person name="Oh S."/>
            <person name="Lee J.H."/>
            <person name="Choi E."/>
            <person name="Choi E."/>
            <person name="Lee S.E."/>
            <person name="Jeon J."/>
            <person name="Kim H."/>
            <person name="Choi G."/>
            <person name="Song H."/>
            <person name="Lee J."/>
            <person name="Lee S.C."/>
            <person name="Kwon J.K."/>
            <person name="Lee H.Y."/>
            <person name="Koo N."/>
            <person name="Hong Y."/>
            <person name="Kim R.W."/>
            <person name="Kang W.H."/>
            <person name="Huh J.H."/>
            <person name="Kang B.C."/>
            <person name="Yang T.J."/>
            <person name="Lee Y.H."/>
            <person name="Bennetzen J.L."/>
            <person name="Choi D."/>
        </authorList>
    </citation>
    <scope>NUCLEOTIDE SEQUENCE [LARGE SCALE GENOMIC DNA]</scope>
    <source>
        <strain evidence="4">cv. CM334</strain>
    </source>
</reference>
<proteinExistence type="predicted"/>
<dbReference type="SMR" id="A0A1U8GEM9"/>
<accession>A0A1U8GEM9</accession>
<dbReference type="EMBL" id="AYRZ02000001">
    <property type="protein sequence ID" value="PHT92394.1"/>
    <property type="molecule type" value="Genomic_DNA"/>
</dbReference>
<dbReference type="OMA" id="NQEMKGM"/>
<dbReference type="Pfam" id="PF10157">
    <property type="entry name" value="BORCS6"/>
    <property type="match status" value="1"/>
</dbReference>
<feature type="region of interest" description="Disordered" evidence="1">
    <location>
        <begin position="1"/>
        <end position="42"/>
    </location>
</feature>
<dbReference type="OrthoDB" id="21270at2759"/>
<dbReference type="Proteomes" id="UP000222542">
    <property type="component" value="Unassembled WGS sequence"/>
</dbReference>
<keyword evidence="4" id="KW-1185">Reference proteome</keyword>
<feature type="domain" description="BLOC-1-related complex subunit 6 C-terminal helix" evidence="2">
    <location>
        <begin position="48"/>
        <end position="143"/>
    </location>
</feature>
<reference evidence="3 4" key="1">
    <citation type="journal article" date="2014" name="Nat. Genet.">
        <title>Genome sequence of the hot pepper provides insights into the evolution of pungency in Capsicum species.</title>
        <authorList>
            <person name="Kim S."/>
            <person name="Park M."/>
            <person name="Yeom S.I."/>
            <person name="Kim Y.M."/>
            <person name="Lee J.M."/>
            <person name="Lee H.A."/>
            <person name="Seo E."/>
            <person name="Choi J."/>
            <person name="Cheong K."/>
            <person name="Kim K.T."/>
            <person name="Jung K."/>
            <person name="Lee G.W."/>
            <person name="Oh S.K."/>
            <person name="Bae C."/>
            <person name="Kim S.B."/>
            <person name="Lee H.Y."/>
            <person name="Kim S.Y."/>
            <person name="Kim M.S."/>
            <person name="Kang B.C."/>
            <person name="Jo Y.D."/>
            <person name="Yang H.B."/>
            <person name="Jeong H.J."/>
            <person name="Kang W.H."/>
            <person name="Kwon J.K."/>
            <person name="Shin C."/>
            <person name="Lim J.Y."/>
            <person name="Park J.H."/>
            <person name="Huh J.H."/>
            <person name="Kim J.S."/>
            <person name="Kim B.D."/>
            <person name="Cohen O."/>
            <person name="Paran I."/>
            <person name="Suh M.C."/>
            <person name="Lee S.B."/>
            <person name="Kim Y.K."/>
            <person name="Shin Y."/>
            <person name="Noh S.J."/>
            <person name="Park J."/>
            <person name="Seo Y.S."/>
            <person name="Kwon S.Y."/>
            <person name="Kim H.A."/>
            <person name="Park J.M."/>
            <person name="Kim H.J."/>
            <person name="Choi S.B."/>
            <person name="Bosland P.W."/>
            <person name="Reeves G."/>
            <person name="Jo S.H."/>
            <person name="Lee B.W."/>
            <person name="Cho H.T."/>
            <person name="Choi H.S."/>
            <person name="Lee M.S."/>
            <person name="Yu Y."/>
            <person name="Do Choi Y."/>
            <person name="Park B.S."/>
            <person name="van Deynze A."/>
            <person name="Ashrafi H."/>
            <person name="Hill T."/>
            <person name="Kim W.T."/>
            <person name="Pai H.S."/>
            <person name="Ahn H.K."/>
            <person name="Yeam I."/>
            <person name="Giovannoni J.J."/>
            <person name="Rose J.K."/>
            <person name="Sorensen I."/>
            <person name="Lee S.J."/>
            <person name="Kim R.W."/>
            <person name="Choi I.Y."/>
            <person name="Choi B.S."/>
            <person name="Lim J.S."/>
            <person name="Lee Y.H."/>
            <person name="Choi D."/>
        </authorList>
    </citation>
    <scope>NUCLEOTIDE SEQUENCE [LARGE SCALE GENOMIC DNA]</scope>
    <source>
        <strain evidence="4">cv. CM334</strain>
    </source>
</reference>
<dbReference type="Gramene" id="PHT92394">
    <property type="protein sequence ID" value="PHT92394"/>
    <property type="gene ID" value="T459_00276"/>
</dbReference>
<name>A0A1U8GEM9_CAPAN</name>
<evidence type="ECO:0000259" key="2">
    <source>
        <dbReference type="Pfam" id="PF10157"/>
    </source>
</evidence>
<dbReference type="AlphaFoldDB" id="A0A1U8GEM9"/>
<dbReference type="PANTHER" id="PTHR39708">
    <property type="entry name" value="OS07G0483400 PROTEIN"/>
    <property type="match status" value="1"/>
</dbReference>
<protein>
    <recommendedName>
        <fullName evidence="2">BLOC-1-related complex subunit 6 C-terminal helix domain-containing protein</fullName>
    </recommendedName>
</protein>
<evidence type="ECO:0000256" key="1">
    <source>
        <dbReference type="SAM" id="MobiDB-lite"/>
    </source>
</evidence>
<dbReference type="InterPro" id="IPR046465">
    <property type="entry name" value="BORCS6_C"/>
</dbReference>
<dbReference type="PANTHER" id="PTHR39708:SF2">
    <property type="entry name" value="BLOC-1-RELATED COMPLEX SUBUNIT 6 C-TERMINAL HELIX DOMAIN-CONTAINING PROTEIN"/>
    <property type="match status" value="1"/>
</dbReference>
<comment type="caution">
    <text evidence="3">The sequence shown here is derived from an EMBL/GenBank/DDBJ whole genome shotgun (WGS) entry which is preliminary data.</text>
</comment>
<organism evidence="3 4">
    <name type="scientific">Capsicum annuum</name>
    <name type="common">Capsicum pepper</name>
    <dbReference type="NCBI Taxonomy" id="4072"/>
    <lineage>
        <taxon>Eukaryota</taxon>
        <taxon>Viridiplantae</taxon>
        <taxon>Streptophyta</taxon>
        <taxon>Embryophyta</taxon>
        <taxon>Tracheophyta</taxon>
        <taxon>Spermatophyta</taxon>
        <taxon>Magnoliopsida</taxon>
        <taxon>eudicotyledons</taxon>
        <taxon>Gunneridae</taxon>
        <taxon>Pentapetalae</taxon>
        <taxon>asterids</taxon>
        <taxon>lamiids</taxon>
        <taxon>Solanales</taxon>
        <taxon>Solanaceae</taxon>
        <taxon>Solanoideae</taxon>
        <taxon>Capsiceae</taxon>
        <taxon>Capsicum</taxon>
    </lineage>
</organism>
<evidence type="ECO:0000313" key="3">
    <source>
        <dbReference type="EMBL" id="PHT92394.1"/>
    </source>
</evidence>
<feature type="compositionally biased region" description="Low complexity" evidence="1">
    <location>
        <begin position="30"/>
        <end position="40"/>
    </location>
</feature>
<evidence type="ECO:0000313" key="4">
    <source>
        <dbReference type="Proteomes" id="UP000222542"/>
    </source>
</evidence>
<sequence length="153" mass="16771">MESNQTLVSEKETIQLNSDEREECGDNGNSESQTSSSSSSLVNGEEIMKAIQVVERDSMAIAHSYTCLFASLRSALSEVTSTSVDHMNCFGDAAGRVQECALDAATKGNRYINSCLRLNEEMKGIDNLSTQLKIIRRNVDALDSAVNRLVRFP</sequence>